<dbReference type="STRING" id="667129.HMPREF0758_1601"/>
<evidence type="ECO:0000313" key="2">
    <source>
        <dbReference type="Proteomes" id="UP000005723"/>
    </source>
</evidence>
<sequence length="43" mass="5078">MAQISSEFYAVYTACFWLCQLICRIKFLFNGMKNKVLLENIAR</sequence>
<organism evidence="1 2">
    <name type="scientific">Serratia odorifera DSM 4582</name>
    <dbReference type="NCBI Taxonomy" id="667129"/>
    <lineage>
        <taxon>Bacteria</taxon>
        <taxon>Pseudomonadati</taxon>
        <taxon>Pseudomonadota</taxon>
        <taxon>Gammaproteobacteria</taxon>
        <taxon>Enterobacterales</taxon>
        <taxon>Yersiniaceae</taxon>
        <taxon>Serratia</taxon>
    </lineage>
</organism>
<dbReference type="HOGENOM" id="CLU_3239515_0_0_6"/>
<keyword evidence="2" id="KW-1185">Reference proteome</keyword>
<accession>D4E0A1</accession>
<dbReference type="EMBL" id="ADBY01000026">
    <property type="protein sequence ID" value="EFE96742.1"/>
    <property type="molecule type" value="Genomic_DNA"/>
</dbReference>
<reference evidence="1 2" key="1">
    <citation type="submission" date="2010-01" db="EMBL/GenBank/DDBJ databases">
        <authorList>
            <person name="Muzny D."/>
            <person name="Qin X."/>
            <person name="Deng J."/>
            <person name="Jiang H."/>
            <person name="Liu Y."/>
            <person name="Qu J."/>
            <person name="Song X.-Z."/>
            <person name="Zhang L."/>
            <person name="Thornton R."/>
            <person name="Coyle M."/>
            <person name="Francisco L."/>
            <person name="Jackson L."/>
            <person name="Javaid M."/>
            <person name="Korchina V."/>
            <person name="Kovar C."/>
            <person name="Mata R."/>
            <person name="Mathew T."/>
            <person name="Ngo R."/>
            <person name="Nguyen L."/>
            <person name="Nguyen N."/>
            <person name="Okwuonu G."/>
            <person name="Ongeri F."/>
            <person name="Pham C."/>
            <person name="Simmons D."/>
            <person name="Wilczek-Boney K."/>
            <person name="Hale W."/>
            <person name="Jakkamsetti A."/>
            <person name="Pham P."/>
            <person name="Ruth R."/>
            <person name="San Lucas F."/>
            <person name="Warren J."/>
            <person name="Zhang J."/>
            <person name="Zhao Z."/>
            <person name="Zhou C."/>
            <person name="Zhu D."/>
            <person name="Lee S."/>
            <person name="Bess C."/>
            <person name="Blankenburg K."/>
            <person name="Forbes L."/>
            <person name="Fu Q."/>
            <person name="Gubbala S."/>
            <person name="Hirani K."/>
            <person name="Jayaseelan J.C."/>
            <person name="Lara F."/>
            <person name="Munidasa M."/>
            <person name="Palculict T."/>
            <person name="Patil S."/>
            <person name="Pu L.-L."/>
            <person name="Saada N."/>
            <person name="Tang L."/>
            <person name="Weissenberger G."/>
            <person name="Zhu Y."/>
            <person name="Hemphill L."/>
            <person name="Shang Y."/>
            <person name="Youmans B."/>
            <person name="Ayvaz T."/>
            <person name="Ross M."/>
            <person name="Santibanez J."/>
            <person name="Aqrawi P."/>
            <person name="Gross S."/>
            <person name="Joshi V."/>
            <person name="Fowler G."/>
            <person name="Nazareth L."/>
            <person name="Reid J."/>
            <person name="Worley K."/>
            <person name="Petrosino J."/>
            <person name="Highlander S."/>
            <person name="Gibbs R."/>
        </authorList>
    </citation>
    <scope>NUCLEOTIDE SEQUENCE [LARGE SCALE GENOMIC DNA]</scope>
    <source>
        <strain evidence="1 2">DSM 4582</strain>
    </source>
</reference>
<dbReference type="AlphaFoldDB" id="D4E0A1"/>
<protein>
    <submittedName>
        <fullName evidence="1">Uncharacterized protein</fullName>
    </submittedName>
</protein>
<evidence type="ECO:0000313" key="1">
    <source>
        <dbReference type="EMBL" id="EFE96742.1"/>
    </source>
</evidence>
<proteinExistence type="predicted"/>
<gene>
    <name evidence="1" type="ORF">HMPREF0758_1601</name>
</gene>
<name>D4E0A1_SEROD</name>
<comment type="caution">
    <text evidence="1">The sequence shown here is derived from an EMBL/GenBank/DDBJ whole genome shotgun (WGS) entry which is preliminary data.</text>
</comment>
<dbReference type="Proteomes" id="UP000005723">
    <property type="component" value="Unassembled WGS sequence"/>
</dbReference>